<dbReference type="SFLD" id="SFLDG01065">
    <property type="entry name" value="anaerobic_coproporphyrinogen-I"/>
    <property type="match status" value="1"/>
</dbReference>
<dbReference type="Proteomes" id="UP000298381">
    <property type="component" value="Unassembled WGS sequence"/>
</dbReference>
<dbReference type="SUPFAM" id="SSF102114">
    <property type="entry name" value="Radical SAM enzymes"/>
    <property type="match status" value="1"/>
</dbReference>
<dbReference type="InterPro" id="IPR006638">
    <property type="entry name" value="Elp3/MiaA/NifB-like_rSAM"/>
</dbReference>
<evidence type="ECO:0000313" key="7">
    <source>
        <dbReference type="Proteomes" id="UP000298381"/>
    </source>
</evidence>
<sequence>MISIFCNDNDINYIDLYELVKSFYPFEEIQCINSVNKIDDDNYLIEIRLNDNYCIVNAYINYQLKEKVCMDFKNTLIYRDVKTTKKITVKKALYRLLNKLTQIDLPWGILTGIKPVKIPSSLLKSGLSKESIEDILVNQYYLSNSKAKMALEIAFSQHNIIKNIKDNNYSLYINIPFCPSRCSYCSFPSLPIVKYKNIVDDYTDKLIEEIKAVTNFMSGFEINTIYIGGGTPTSLPVELIEKILFNIKVIYPNVKELTVEAGRPDTIDFEKLSIMNKYGVDRISINPQTMNDSTLKVIGRKHSSEDIIKSYKMAKEVGIKTVNMDLIIGLPGECLEDVKATLKKIEPLEPDNLTVHTLAYKKGSVLTNNGEYKLSTSNMIEDMQNECIKFAYSNSLAPYYLYRQKNMVGNLENIGFSREDNPCIYNISMMEEKETIIGCGMGATSKIYNKNNDSFKRIANPKDITLYFERFYESISNKIETLKLNN</sequence>
<name>A0A4Z0D2I2_9FIRM</name>
<proteinExistence type="predicted"/>
<dbReference type="AlphaFoldDB" id="A0A4Z0D2I2"/>
<protein>
    <submittedName>
        <fullName evidence="6">Coproporphyrinogen dehydrogenase HemZ</fullName>
        <ecNumber evidence="6">1.3.98.3</ecNumber>
    </submittedName>
</protein>
<evidence type="ECO:0000313" key="6">
    <source>
        <dbReference type="EMBL" id="TFZ39545.1"/>
    </source>
</evidence>
<dbReference type="Pfam" id="PF04055">
    <property type="entry name" value="Radical_SAM"/>
    <property type="match status" value="1"/>
</dbReference>
<keyword evidence="1" id="KW-0949">S-adenosyl-L-methionine</keyword>
<dbReference type="PROSITE" id="PS51918">
    <property type="entry name" value="RADICAL_SAM"/>
    <property type="match status" value="1"/>
</dbReference>
<evidence type="ECO:0000256" key="4">
    <source>
        <dbReference type="ARBA" id="ARBA00023014"/>
    </source>
</evidence>
<evidence type="ECO:0000259" key="5">
    <source>
        <dbReference type="PROSITE" id="PS51918"/>
    </source>
</evidence>
<keyword evidence="7" id="KW-1185">Reference proteome</keyword>
<dbReference type="GO" id="GO:0005737">
    <property type="term" value="C:cytoplasm"/>
    <property type="evidence" value="ECO:0007669"/>
    <property type="project" value="TreeGrafter"/>
</dbReference>
<dbReference type="InterPro" id="IPR058240">
    <property type="entry name" value="rSAM_sf"/>
</dbReference>
<evidence type="ECO:0000256" key="3">
    <source>
        <dbReference type="ARBA" id="ARBA00023004"/>
    </source>
</evidence>
<feature type="domain" description="Radical SAM core" evidence="5">
    <location>
        <begin position="163"/>
        <end position="405"/>
    </location>
</feature>
<dbReference type="GO" id="GO:0051539">
    <property type="term" value="F:4 iron, 4 sulfur cluster binding"/>
    <property type="evidence" value="ECO:0007669"/>
    <property type="project" value="TreeGrafter"/>
</dbReference>
<dbReference type="NCBIfam" id="TIGR03994">
    <property type="entry name" value="rSAM_HemZ"/>
    <property type="match status" value="1"/>
</dbReference>
<dbReference type="SFLD" id="SFLDG01082">
    <property type="entry name" value="B12-binding_domain_containing"/>
    <property type="match status" value="1"/>
</dbReference>
<dbReference type="Gene3D" id="3.20.20.70">
    <property type="entry name" value="Aldolase class I"/>
    <property type="match status" value="1"/>
</dbReference>
<dbReference type="SMART" id="SM00729">
    <property type="entry name" value="Elp3"/>
    <property type="match status" value="1"/>
</dbReference>
<dbReference type="GO" id="GO:0051989">
    <property type="term" value="F:coproporphyrinogen dehydrogenase activity"/>
    <property type="evidence" value="ECO:0007669"/>
    <property type="project" value="UniProtKB-EC"/>
</dbReference>
<dbReference type="InterPro" id="IPR034505">
    <property type="entry name" value="Coproporphyrinogen-III_oxidase"/>
</dbReference>
<dbReference type="RefSeq" id="WP_135271509.1">
    <property type="nucleotide sequence ID" value="NZ_SRIB01000011.1"/>
</dbReference>
<keyword evidence="3" id="KW-0408">Iron</keyword>
<organism evidence="6 7">
    <name type="scientific">Soehngenia longivitae</name>
    <dbReference type="NCBI Taxonomy" id="2562294"/>
    <lineage>
        <taxon>Bacteria</taxon>
        <taxon>Bacillati</taxon>
        <taxon>Bacillota</taxon>
        <taxon>Tissierellia</taxon>
        <taxon>Tissierellales</taxon>
        <taxon>Tissierellaceae</taxon>
        <taxon>Soehngenia</taxon>
    </lineage>
</organism>
<evidence type="ECO:0000256" key="1">
    <source>
        <dbReference type="ARBA" id="ARBA00022691"/>
    </source>
</evidence>
<accession>A0A4Z0D2I2</accession>
<evidence type="ECO:0000256" key="2">
    <source>
        <dbReference type="ARBA" id="ARBA00022723"/>
    </source>
</evidence>
<keyword evidence="6" id="KW-0560">Oxidoreductase</keyword>
<dbReference type="EMBL" id="SRIB01000011">
    <property type="protein sequence ID" value="TFZ39545.1"/>
    <property type="molecule type" value="Genomic_DNA"/>
</dbReference>
<keyword evidence="4" id="KW-0411">Iron-sulfur</keyword>
<dbReference type="CDD" id="cd01335">
    <property type="entry name" value="Radical_SAM"/>
    <property type="match status" value="1"/>
</dbReference>
<dbReference type="GO" id="GO:0046872">
    <property type="term" value="F:metal ion binding"/>
    <property type="evidence" value="ECO:0007669"/>
    <property type="project" value="UniProtKB-KW"/>
</dbReference>
<comment type="caution">
    <text evidence="6">The sequence shown here is derived from an EMBL/GenBank/DDBJ whole genome shotgun (WGS) entry which is preliminary data.</text>
</comment>
<dbReference type="InterPro" id="IPR007197">
    <property type="entry name" value="rSAM"/>
</dbReference>
<dbReference type="SFLD" id="SFLDS00029">
    <property type="entry name" value="Radical_SAM"/>
    <property type="match status" value="1"/>
</dbReference>
<dbReference type="PANTHER" id="PTHR13932">
    <property type="entry name" value="COPROPORPHYRINIGEN III OXIDASE"/>
    <property type="match status" value="1"/>
</dbReference>
<dbReference type="SFLD" id="SFLDF00310">
    <property type="entry name" value="oxygen-independent_coproporphy"/>
    <property type="match status" value="1"/>
</dbReference>
<dbReference type="InterPro" id="IPR023995">
    <property type="entry name" value="HemZ"/>
</dbReference>
<dbReference type="OrthoDB" id="9808022at2"/>
<dbReference type="PANTHER" id="PTHR13932:SF1">
    <property type="entry name" value="OXYGEN-INDEPENDENT COPROPORPHYRINOGEN-III OXIDASE-LIKE PROTEIN HEMZ"/>
    <property type="match status" value="1"/>
</dbReference>
<dbReference type="GO" id="GO:0006779">
    <property type="term" value="P:porphyrin-containing compound biosynthetic process"/>
    <property type="evidence" value="ECO:0007669"/>
    <property type="project" value="TreeGrafter"/>
</dbReference>
<dbReference type="InterPro" id="IPR013785">
    <property type="entry name" value="Aldolase_TIM"/>
</dbReference>
<reference evidence="6 7" key="1">
    <citation type="submission" date="2019-03" db="EMBL/GenBank/DDBJ databases">
        <title>Draft genome sequence data and analysis of a Fermenting Bacterium, Soehngenia longevitae strain 1933PT, isolated from petroleum reservoir in Azerbaijan.</title>
        <authorList>
            <person name="Grouzdev D.S."/>
            <person name="Bidzhieva S.K."/>
            <person name="Sokolova D.S."/>
            <person name="Tourova T.P."/>
            <person name="Poltaraus A.B."/>
            <person name="Nazina T.N."/>
        </authorList>
    </citation>
    <scope>NUCLEOTIDE SEQUENCE [LARGE SCALE GENOMIC DNA]</scope>
    <source>
        <strain evidence="6 7">1933P</strain>
    </source>
</reference>
<gene>
    <name evidence="6" type="primary">hemZ</name>
    <name evidence="6" type="ORF">E4100_07925</name>
</gene>
<dbReference type="EC" id="1.3.98.3" evidence="6"/>
<keyword evidence="2" id="KW-0479">Metal-binding</keyword>